<evidence type="ECO:0000313" key="8">
    <source>
        <dbReference type="Proteomes" id="UP000003781"/>
    </source>
</evidence>
<evidence type="ECO:0000256" key="6">
    <source>
        <dbReference type="SAM" id="Phobius"/>
    </source>
</evidence>
<comment type="similarity">
    <text evidence="2">Belongs to the TMEM19 family.</text>
</comment>
<keyword evidence="8" id="KW-1185">Reference proteome</keyword>
<keyword evidence="4 6" id="KW-1133">Transmembrane helix</keyword>
<comment type="caution">
    <text evidence="7">The sequence shown here is derived from an EMBL/GenBank/DDBJ whole genome shotgun (WGS) entry which is preliminary data.</text>
</comment>
<keyword evidence="3 6" id="KW-0812">Transmembrane</keyword>
<keyword evidence="5 6" id="KW-0472">Membrane</keyword>
<dbReference type="PANTHER" id="PTHR13353">
    <property type="entry name" value="TRANSMEMBRANE PROTEIN 19"/>
    <property type="match status" value="1"/>
</dbReference>
<evidence type="ECO:0000256" key="5">
    <source>
        <dbReference type="ARBA" id="ARBA00023136"/>
    </source>
</evidence>
<dbReference type="RefSeq" id="WP_008276330.1">
    <property type="nucleotide sequence ID" value="NZ_AAXW01000023.1"/>
</dbReference>
<sequence>MMELYLSNSWIISLIINSVLIIFAFVVPKKLLTINGYLNAWILGVIVWGTLGWQGYAVVMFYFLVGSGVTKIGIEQKEAAGIAEKRSGMRGPENVWGSALIATFCALGTLFVEAPWTQLLLLGYVASFSTKLSDTTASEVGKAYGKKTFLITTLKPVSPGTEGAVSLEGTLAGIVASGVIALVGYLVGLINLSSIVYCIIAAFIATNLESLIGATLQEKLDWMTNEIVNIINTFIGSMVAILLAWLVLNFMAI</sequence>
<evidence type="ECO:0000256" key="1">
    <source>
        <dbReference type="ARBA" id="ARBA00004141"/>
    </source>
</evidence>
<evidence type="ECO:0000256" key="4">
    <source>
        <dbReference type="ARBA" id="ARBA00022989"/>
    </source>
</evidence>
<reference evidence="7 8" key="1">
    <citation type="submission" date="2007-03" db="EMBL/GenBank/DDBJ databases">
        <authorList>
            <person name="Stal L."/>
            <person name="Ferriera S."/>
            <person name="Johnson J."/>
            <person name="Kravitz S."/>
            <person name="Beeson K."/>
            <person name="Sutton G."/>
            <person name="Rogers Y.-H."/>
            <person name="Friedman R."/>
            <person name="Frazier M."/>
            <person name="Venter J.C."/>
        </authorList>
    </citation>
    <scope>NUCLEOTIDE SEQUENCE [LARGE SCALE GENOMIC DNA]</scope>
    <source>
        <strain evidence="7 8">CCY0110</strain>
    </source>
</reference>
<proteinExistence type="inferred from homology"/>
<gene>
    <name evidence="7" type="ORF">CY0110_20143</name>
</gene>
<dbReference type="InterPro" id="IPR002794">
    <property type="entry name" value="DUF92_TMEM19"/>
</dbReference>
<evidence type="ECO:0000256" key="2">
    <source>
        <dbReference type="ARBA" id="ARBA00009012"/>
    </source>
</evidence>
<dbReference type="PANTHER" id="PTHR13353:SF5">
    <property type="entry name" value="TRANSMEMBRANE PROTEIN 19"/>
    <property type="match status" value="1"/>
</dbReference>
<evidence type="ECO:0008006" key="9">
    <source>
        <dbReference type="Google" id="ProtNLM"/>
    </source>
</evidence>
<dbReference type="NCBIfam" id="TIGR00297">
    <property type="entry name" value="TIGR00297 family protein"/>
    <property type="match status" value="1"/>
</dbReference>
<dbReference type="GO" id="GO:0016020">
    <property type="term" value="C:membrane"/>
    <property type="evidence" value="ECO:0007669"/>
    <property type="project" value="UniProtKB-SubCell"/>
</dbReference>
<dbReference type="EMBL" id="AAXW01000023">
    <property type="protein sequence ID" value="EAZ90544.1"/>
    <property type="molecule type" value="Genomic_DNA"/>
</dbReference>
<organism evidence="7 8">
    <name type="scientific">Crocosphaera chwakensis CCY0110</name>
    <dbReference type="NCBI Taxonomy" id="391612"/>
    <lineage>
        <taxon>Bacteria</taxon>
        <taxon>Bacillati</taxon>
        <taxon>Cyanobacteriota</taxon>
        <taxon>Cyanophyceae</taxon>
        <taxon>Oscillatoriophycideae</taxon>
        <taxon>Chroococcales</taxon>
        <taxon>Aphanothecaceae</taxon>
        <taxon>Crocosphaera</taxon>
        <taxon>Crocosphaera chwakensis</taxon>
    </lineage>
</organism>
<feature type="transmembrane region" description="Helical" evidence="6">
    <location>
        <begin position="6"/>
        <end position="27"/>
    </location>
</feature>
<dbReference type="AlphaFoldDB" id="A3ISH4"/>
<dbReference type="Proteomes" id="UP000003781">
    <property type="component" value="Unassembled WGS sequence"/>
</dbReference>
<name>A3ISH4_9CHRO</name>
<feature type="transmembrane region" description="Helical" evidence="6">
    <location>
        <begin position="169"/>
        <end position="188"/>
    </location>
</feature>
<feature type="transmembrane region" description="Helical" evidence="6">
    <location>
        <begin position="95"/>
        <end position="112"/>
    </location>
</feature>
<dbReference type="Pfam" id="PF01940">
    <property type="entry name" value="DUF92"/>
    <property type="match status" value="1"/>
</dbReference>
<dbReference type="eggNOG" id="COG1836">
    <property type="taxonomic scope" value="Bacteria"/>
</dbReference>
<comment type="subcellular location">
    <subcellularLocation>
        <location evidence="1">Membrane</location>
        <topology evidence="1">Multi-pass membrane protein</topology>
    </subcellularLocation>
</comment>
<evidence type="ECO:0000313" key="7">
    <source>
        <dbReference type="EMBL" id="EAZ90544.1"/>
    </source>
</evidence>
<protein>
    <recommendedName>
        <fullName evidence="9">TIGR00297 family protein</fullName>
    </recommendedName>
</protein>
<evidence type="ECO:0000256" key="3">
    <source>
        <dbReference type="ARBA" id="ARBA00022692"/>
    </source>
</evidence>
<accession>A3ISH4</accession>
<feature type="transmembrane region" description="Helical" evidence="6">
    <location>
        <begin position="227"/>
        <end position="248"/>
    </location>
</feature>
<feature type="transmembrane region" description="Helical" evidence="6">
    <location>
        <begin position="195"/>
        <end position="215"/>
    </location>
</feature>